<name>A0ACA9N4V0_9GLOM</name>
<gene>
    <name evidence="1" type="ORF">DHETER_LOCUS8482</name>
</gene>
<comment type="caution">
    <text evidence="1">The sequence shown here is derived from an EMBL/GenBank/DDBJ whole genome shotgun (WGS) entry which is preliminary data.</text>
</comment>
<organism evidence="1 2">
    <name type="scientific">Dentiscutata heterogama</name>
    <dbReference type="NCBI Taxonomy" id="1316150"/>
    <lineage>
        <taxon>Eukaryota</taxon>
        <taxon>Fungi</taxon>
        <taxon>Fungi incertae sedis</taxon>
        <taxon>Mucoromycota</taxon>
        <taxon>Glomeromycotina</taxon>
        <taxon>Glomeromycetes</taxon>
        <taxon>Diversisporales</taxon>
        <taxon>Gigasporaceae</taxon>
        <taxon>Dentiscutata</taxon>
    </lineage>
</organism>
<evidence type="ECO:0000313" key="1">
    <source>
        <dbReference type="EMBL" id="CAG8633122.1"/>
    </source>
</evidence>
<proteinExistence type="predicted"/>
<evidence type="ECO:0000313" key="2">
    <source>
        <dbReference type="Proteomes" id="UP000789702"/>
    </source>
</evidence>
<feature type="non-terminal residue" evidence="1">
    <location>
        <position position="1"/>
    </location>
</feature>
<reference evidence="1" key="1">
    <citation type="submission" date="2021-06" db="EMBL/GenBank/DDBJ databases">
        <authorList>
            <person name="Kallberg Y."/>
            <person name="Tangrot J."/>
            <person name="Rosling A."/>
        </authorList>
    </citation>
    <scope>NUCLEOTIDE SEQUENCE</scope>
    <source>
        <strain evidence="1">IL203A</strain>
    </source>
</reference>
<dbReference type="Proteomes" id="UP000789702">
    <property type="component" value="Unassembled WGS sequence"/>
</dbReference>
<protein>
    <submittedName>
        <fullName evidence="1">14181_t:CDS:1</fullName>
    </submittedName>
</protein>
<accession>A0ACA9N4V0</accession>
<dbReference type="EMBL" id="CAJVPU010013515">
    <property type="protein sequence ID" value="CAG8633122.1"/>
    <property type="molecule type" value="Genomic_DNA"/>
</dbReference>
<keyword evidence="2" id="KW-1185">Reference proteome</keyword>
<sequence length="53" mass="5957">RHSESGSADLEAIELNLPIIICKTDKYSLRDIYNIDETGLFYSIASDHTIASR</sequence>